<evidence type="ECO:0000313" key="4">
    <source>
        <dbReference type="EMBL" id="EFG04812.2"/>
    </source>
</evidence>
<keyword evidence="1" id="KW-0596">Phosphopantetheine</keyword>
<name>D5SLL9_STRCL</name>
<dbReference type="InterPro" id="IPR013120">
    <property type="entry name" value="FAR_NAD-bd"/>
</dbReference>
<dbReference type="PANTHER" id="PTHR44845:SF6">
    <property type="entry name" value="BETA-ALANINE-ACTIVATING ENZYME"/>
    <property type="match status" value="1"/>
</dbReference>
<dbReference type="NCBIfam" id="TIGR01746">
    <property type="entry name" value="Thioester-redct"/>
    <property type="match status" value="1"/>
</dbReference>
<accession>D5SLL9</accession>
<dbReference type="Pfam" id="PF07993">
    <property type="entry name" value="NAD_binding_4"/>
    <property type="match status" value="1"/>
</dbReference>
<keyword evidence="5" id="KW-1185">Reference proteome</keyword>
<protein>
    <submittedName>
        <fullName evidence="4">Putative reductase</fullName>
    </submittedName>
</protein>
<evidence type="ECO:0000256" key="1">
    <source>
        <dbReference type="ARBA" id="ARBA00022450"/>
    </source>
</evidence>
<dbReference type="EMBL" id="CM000914">
    <property type="protein sequence ID" value="EFG04812.2"/>
    <property type="molecule type" value="Genomic_DNA"/>
</dbReference>
<dbReference type="PANTHER" id="PTHR44845">
    <property type="entry name" value="CARRIER DOMAIN-CONTAINING PROTEIN"/>
    <property type="match status" value="1"/>
</dbReference>
<evidence type="ECO:0000259" key="3">
    <source>
        <dbReference type="Pfam" id="PF07993"/>
    </source>
</evidence>
<dbReference type="InterPro" id="IPR036291">
    <property type="entry name" value="NAD(P)-bd_dom_sf"/>
</dbReference>
<evidence type="ECO:0000313" key="5">
    <source>
        <dbReference type="Proteomes" id="UP000002357"/>
    </source>
</evidence>
<reference evidence="4 5" key="1">
    <citation type="journal article" date="2010" name="Genome Biol. Evol.">
        <title>The sequence of a 1.8-mb bacterial linear plasmid reveals a rich evolutionary reservoir of secondary metabolic pathways.</title>
        <authorList>
            <person name="Medema M.H."/>
            <person name="Trefzer A."/>
            <person name="Kovalchuk A."/>
            <person name="van den Berg M."/>
            <person name="Mueller U."/>
            <person name="Heijne W."/>
            <person name="Wu L."/>
            <person name="Alam M.T."/>
            <person name="Ronning C.M."/>
            <person name="Nierman W.C."/>
            <person name="Bovenberg R.A.L."/>
            <person name="Breitling R."/>
            <person name="Takano E."/>
        </authorList>
    </citation>
    <scope>NUCLEOTIDE SEQUENCE [LARGE SCALE GENOMIC DNA]</scope>
    <source>
        <strain evidence="5">ATCC 27064 / DSM 738 / JCM 4710 / NBRC 13307 / NCIMB 12785 / NRRL 3585 / VKM Ac-602</strain>
        <plasmid evidence="4">pSCL4</plasmid>
    </source>
</reference>
<dbReference type="Gene3D" id="3.40.50.720">
    <property type="entry name" value="NAD(P)-binding Rossmann-like Domain"/>
    <property type="match status" value="1"/>
</dbReference>
<proteinExistence type="predicted"/>
<keyword evidence="2" id="KW-0597">Phosphoprotein</keyword>
<dbReference type="InterPro" id="IPR010080">
    <property type="entry name" value="Thioester_reductase-like_dom"/>
</dbReference>
<dbReference type="Proteomes" id="UP000002357">
    <property type="component" value="Plasmid pSCL4"/>
</dbReference>
<keyword evidence="4" id="KW-0614">Plasmid</keyword>
<dbReference type="AlphaFoldDB" id="D5SLL9"/>
<geneLocation type="plasmid" evidence="4 5">
    <name>pSCL4</name>
</geneLocation>
<feature type="domain" description="Thioester reductase (TE)" evidence="3">
    <location>
        <begin position="25"/>
        <end position="257"/>
    </location>
</feature>
<dbReference type="SUPFAM" id="SSF51735">
    <property type="entry name" value="NAD(P)-binding Rossmann-fold domains"/>
    <property type="match status" value="1"/>
</dbReference>
<dbReference type="CDD" id="cd05235">
    <property type="entry name" value="SDR_e1"/>
    <property type="match status" value="1"/>
</dbReference>
<organism evidence="4 5">
    <name type="scientific">Streptomyces clavuligerus</name>
    <dbReference type="NCBI Taxonomy" id="1901"/>
    <lineage>
        <taxon>Bacteria</taxon>
        <taxon>Bacillati</taxon>
        <taxon>Actinomycetota</taxon>
        <taxon>Actinomycetes</taxon>
        <taxon>Kitasatosporales</taxon>
        <taxon>Streptomycetaceae</taxon>
        <taxon>Streptomyces</taxon>
    </lineage>
</organism>
<sequence length="384" mass="40844">MLPYEAVPERLTPARPGDAPGTVLLTGATGYLGGYLLTDLLRATRWRVRCLVRGEDTAAARGRLAQALAGHRVPAADAERLSVVPGSLARPRFGLGEAEYGALAAEVGAVYHCAASVNLASGYSVVRTANVTGTVRVLAFAVRAGGVPVHHVSTLGVVLRRFAEGAGPIVEDDPLPEPVDIGYCQSKFVAELLVGEAGRRGLPVSVYRPGVVLPSTRGNAAPGDWFMRLTEASVRAGCFPVHRFPLAVAPVDRTSRVIADLSLHDAARGGVFHTVEREPLWFQEYFGRVAATGFPMEPVPYARWVAEVERLPGVAPGTVRLAGLLPRILPPGARGRVWVSSERTHRLLPAPGAAPAFDDGYFGRMLDDLRSKGARLDPPPGGRL</sequence>
<dbReference type="OrthoDB" id="9778690at2"/>
<evidence type="ECO:0000256" key="2">
    <source>
        <dbReference type="ARBA" id="ARBA00022553"/>
    </source>
</evidence>
<gene>
    <name evidence="4" type="ORF">SCLAV_p1326</name>
</gene>
<dbReference type="eggNOG" id="COG3320">
    <property type="taxonomic scope" value="Bacteria"/>
</dbReference>